<evidence type="ECO:0000313" key="4">
    <source>
        <dbReference type="RefSeq" id="XP_006812639.1"/>
    </source>
</evidence>
<keyword evidence="1" id="KW-0812">Transmembrane</keyword>
<accession>A0ABM0LXZ8</accession>
<feature type="transmembrane region" description="Helical" evidence="1">
    <location>
        <begin position="846"/>
        <end position="865"/>
    </location>
</feature>
<keyword evidence="1" id="KW-1133">Transmembrane helix</keyword>
<reference evidence="4" key="1">
    <citation type="submission" date="2025-08" db="UniProtKB">
        <authorList>
            <consortium name="RefSeq"/>
        </authorList>
    </citation>
    <scope>IDENTIFICATION</scope>
    <source>
        <tissue evidence="4">Testes</tissue>
    </source>
</reference>
<dbReference type="RefSeq" id="XP_006812639.1">
    <property type="nucleotide sequence ID" value="XM_006812576.1"/>
</dbReference>
<name>A0ABM0LXZ8_SACKO</name>
<dbReference type="PANTHER" id="PTHR46902">
    <property type="entry name" value="DOMON DOMAIN-CONTAINING PROTEIN FRRS1L"/>
    <property type="match status" value="1"/>
</dbReference>
<feature type="domain" description="DOMON" evidence="2">
    <location>
        <begin position="214"/>
        <end position="333"/>
    </location>
</feature>
<dbReference type="GeneID" id="102801463"/>
<organism evidence="3 4">
    <name type="scientific">Saccoglossus kowalevskii</name>
    <name type="common">Acorn worm</name>
    <dbReference type="NCBI Taxonomy" id="10224"/>
    <lineage>
        <taxon>Eukaryota</taxon>
        <taxon>Metazoa</taxon>
        <taxon>Hemichordata</taxon>
        <taxon>Enteropneusta</taxon>
        <taxon>Harrimaniidae</taxon>
        <taxon>Saccoglossus</taxon>
    </lineage>
</organism>
<dbReference type="Proteomes" id="UP000694865">
    <property type="component" value="Unplaced"/>
</dbReference>
<dbReference type="PANTHER" id="PTHR46902:SF1">
    <property type="entry name" value="DOMON DOMAIN-CONTAINING PROTEIN FRRS1L"/>
    <property type="match status" value="1"/>
</dbReference>
<dbReference type="SMART" id="SM00664">
    <property type="entry name" value="DoH"/>
    <property type="match status" value="4"/>
</dbReference>
<feature type="domain" description="DOMON" evidence="2">
    <location>
        <begin position="501"/>
        <end position="620"/>
    </location>
</feature>
<feature type="non-terminal residue" evidence="4">
    <location>
        <position position="882"/>
    </location>
</feature>
<gene>
    <name evidence="4" type="primary">LOC102801463</name>
</gene>
<dbReference type="InterPro" id="IPR042789">
    <property type="entry name" value="FRRS1L"/>
</dbReference>
<keyword evidence="1" id="KW-0472">Membrane</keyword>
<proteinExistence type="predicted"/>
<sequence length="882" mass="96313">MSVLCLSTCQALVDQDGCGLTKNCWENPTGCVVPDCDFLITWESKELSDSTEFELFGKLTDSEHYLAIGFSFDQYMVGAGNLVSTFADNTLECTFSRLHSNPGTDPFADLAANSYYLVVARGPRLDSDPPKLAKHTLIPIVSSGLIDFTSAPSSIIYSGAQLPAIHGMNTLCHLPTIIVSVLCLSTCQALVDQNGCGVTKNCWENPTGCVVPDCDFLITWQSEESSNSTEFGLFGKLTDSEHYLAIGFSFDQYMPETDVWACMGLSNSSIVLDHSYNPSYSNEQLSTVGAGNLVSSFADNTLECTFSRLHSNPGTDPFADLAANSYYLVVARGPRLDSDPPKLAKHILTPIVSPGLIDFTSDIYSGSPVPAIHGVVLFCSLICLAFIAYMPYEEKKNDWGILCGDNSGIKLACKRLISPVNGKILPVCTQSDTLNQGLQDASQVVIFVLEPFSATRLQIRTSNSENIKIQFSPLSALVDQDGCGVTKNCWENPTGCVVPDCDFLITWQSEESSNSTEFGLFGKLADLEHYLAIGFSIDASMPGTDVWACMGLSDSSIVLDHSYNPFYYNEQLSTAGAGNLVSTFADNTLECTFSRLHSNPGTDPFADLAGNSYYLQVARGPRLDSDPPKLDKHTVTPIVSPGLIDFTSNIYSGAPVAAIHGMREQIRLFVVVVYTVCFSSYEVLALVDAIGCGEHKGCFQYPDGCQDAECELLVTWQAVTAGIDTEFGIIGKLTSEEHYVGIGFSHNQQMTGATNLTAAFDNGVLECTFTRLNKLEDPQEPFFDLTAMEYYLMVPRGPRDDTHDPPKLKKHIEIPIVSNEKINFTLYSTYGGDVNLPTLPKVHGSLMMFGWIVCASIAIICARYYKPMWPGRQLLGQKVWFT</sequence>
<evidence type="ECO:0000259" key="2">
    <source>
        <dbReference type="PROSITE" id="PS50836"/>
    </source>
</evidence>
<dbReference type="InterPro" id="IPR005018">
    <property type="entry name" value="DOMON_domain"/>
</dbReference>
<dbReference type="Pfam" id="PF03351">
    <property type="entry name" value="DOMON"/>
    <property type="match status" value="2"/>
</dbReference>
<evidence type="ECO:0000256" key="1">
    <source>
        <dbReference type="SAM" id="Phobius"/>
    </source>
</evidence>
<keyword evidence="3" id="KW-1185">Reference proteome</keyword>
<protein>
    <submittedName>
        <fullName evidence="4">Uncharacterized protein LOC102801463</fullName>
    </submittedName>
</protein>
<dbReference type="PROSITE" id="PS50836">
    <property type="entry name" value="DOMON"/>
    <property type="match status" value="2"/>
</dbReference>
<evidence type="ECO:0000313" key="3">
    <source>
        <dbReference type="Proteomes" id="UP000694865"/>
    </source>
</evidence>
<dbReference type="CDD" id="cd09628">
    <property type="entry name" value="DOMON_SDR_2_like"/>
    <property type="match status" value="1"/>
</dbReference>